<organism evidence="1 2">
    <name type="scientific">Trematosphaeria pertusa</name>
    <dbReference type="NCBI Taxonomy" id="390896"/>
    <lineage>
        <taxon>Eukaryota</taxon>
        <taxon>Fungi</taxon>
        <taxon>Dikarya</taxon>
        <taxon>Ascomycota</taxon>
        <taxon>Pezizomycotina</taxon>
        <taxon>Dothideomycetes</taxon>
        <taxon>Pleosporomycetidae</taxon>
        <taxon>Pleosporales</taxon>
        <taxon>Massarineae</taxon>
        <taxon>Trematosphaeriaceae</taxon>
        <taxon>Trematosphaeria</taxon>
    </lineage>
</organism>
<dbReference type="Proteomes" id="UP000800094">
    <property type="component" value="Unassembled WGS sequence"/>
</dbReference>
<gene>
    <name evidence="1" type="ORF">BU26DRAFT_566840</name>
</gene>
<dbReference type="OrthoDB" id="3795810at2759"/>
<accession>A0A6A6I7X9</accession>
<evidence type="ECO:0000313" key="1">
    <source>
        <dbReference type="EMBL" id="KAF2246466.1"/>
    </source>
</evidence>
<dbReference type="AlphaFoldDB" id="A0A6A6I7X9"/>
<name>A0A6A6I7X9_9PLEO</name>
<keyword evidence="2" id="KW-1185">Reference proteome</keyword>
<sequence>MVSYDPYTAQQTIEMNAKPVEQPAATKLSPAEEAFEREKAAITCYEEGWDRWDGPVWPVGTIQCHLQEECYCEPACKTETCEAASSPKEHLGDH</sequence>
<reference evidence="1" key="1">
    <citation type="journal article" date="2020" name="Stud. Mycol.">
        <title>101 Dothideomycetes genomes: a test case for predicting lifestyles and emergence of pathogens.</title>
        <authorList>
            <person name="Haridas S."/>
            <person name="Albert R."/>
            <person name="Binder M."/>
            <person name="Bloem J."/>
            <person name="Labutti K."/>
            <person name="Salamov A."/>
            <person name="Andreopoulos B."/>
            <person name="Baker S."/>
            <person name="Barry K."/>
            <person name="Bills G."/>
            <person name="Bluhm B."/>
            <person name="Cannon C."/>
            <person name="Castanera R."/>
            <person name="Culley D."/>
            <person name="Daum C."/>
            <person name="Ezra D."/>
            <person name="Gonzalez J."/>
            <person name="Henrissat B."/>
            <person name="Kuo A."/>
            <person name="Liang C."/>
            <person name="Lipzen A."/>
            <person name="Lutzoni F."/>
            <person name="Magnuson J."/>
            <person name="Mondo S."/>
            <person name="Nolan M."/>
            <person name="Ohm R."/>
            <person name="Pangilinan J."/>
            <person name="Park H.-J."/>
            <person name="Ramirez L."/>
            <person name="Alfaro M."/>
            <person name="Sun H."/>
            <person name="Tritt A."/>
            <person name="Yoshinaga Y."/>
            <person name="Zwiers L.-H."/>
            <person name="Turgeon B."/>
            <person name="Goodwin S."/>
            <person name="Spatafora J."/>
            <person name="Crous P."/>
            <person name="Grigoriev I."/>
        </authorList>
    </citation>
    <scope>NUCLEOTIDE SEQUENCE</scope>
    <source>
        <strain evidence="1">CBS 122368</strain>
    </source>
</reference>
<dbReference type="EMBL" id="ML987198">
    <property type="protein sequence ID" value="KAF2246466.1"/>
    <property type="molecule type" value="Genomic_DNA"/>
</dbReference>
<protein>
    <submittedName>
        <fullName evidence="1">Uncharacterized protein</fullName>
    </submittedName>
</protein>
<dbReference type="RefSeq" id="XP_033681470.1">
    <property type="nucleotide sequence ID" value="XM_033833582.1"/>
</dbReference>
<dbReference type="GeneID" id="54586912"/>
<evidence type="ECO:0000313" key="2">
    <source>
        <dbReference type="Proteomes" id="UP000800094"/>
    </source>
</evidence>
<proteinExistence type="predicted"/>